<dbReference type="InParanoid" id="E3MVF2"/>
<proteinExistence type="predicted"/>
<feature type="compositionally biased region" description="Polar residues" evidence="1">
    <location>
        <begin position="71"/>
        <end position="84"/>
    </location>
</feature>
<dbReference type="Proteomes" id="UP000008281">
    <property type="component" value="Unassembled WGS sequence"/>
</dbReference>
<reference evidence="2" key="1">
    <citation type="submission" date="2007-07" db="EMBL/GenBank/DDBJ databases">
        <title>PCAP assembly of the Caenorhabditis remanei genome.</title>
        <authorList>
            <consortium name="The Caenorhabditis remanei Sequencing Consortium"/>
            <person name="Wilson R.K."/>
        </authorList>
    </citation>
    <scope>NUCLEOTIDE SEQUENCE [LARGE SCALE GENOMIC DNA]</scope>
    <source>
        <strain evidence="2">PB4641</strain>
    </source>
</reference>
<feature type="compositionally biased region" description="Basic and acidic residues" evidence="1">
    <location>
        <begin position="1"/>
        <end position="14"/>
    </location>
</feature>
<evidence type="ECO:0000313" key="3">
    <source>
        <dbReference type="Proteomes" id="UP000008281"/>
    </source>
</evidence>
<keyword evidence="3" id="KW-1185">Reference proteome</keyword>
<sequence length="160" mass="18262">MDRQGNNDKKRENTGENIHQQQKKSQRKQTFEKEEWAAPSTSFRDSYQVPEVMESRRSLSQAPRSYFLPSAASTRQTAGTNQRGTGVLRIKRIYASLRNPFRHNNPDAQRAPLLPVSDQSKTLYEHNSDDSSPDPPLMTLLPIYKKDGFSSGDPDGYIYL</sequence>
<evidence type="ECO:0000256" key="1">
    <source>
        <dbReference type="SAM" id="MobiDB-lite"/>
    </source>
</evidence>
<accession>E3MVF2</accession>
<dbReference type="AlphaFoldDB" id="E3MVF2"/>
<feature type="region of interest" description="Disordered" evidence="1">
    <location>
        <begin position="1"/>
        <end position="85"/>
    </location>
</feature>
<name>E3MVF2_CAERE</name>
<protein>
    <submittedName>
        <fullName evidence="2">Uncharacterized protein</fullName>
    </submittedName>
</protein>
<dbReference type="EMBL" id="DS268482">
    <property type="protein sequence ID" value="EFP10084.1"/>
    <property type="molecule type" value="Genomic_DNA"/>
</dbReference>
<gene>
    <name evidence="2" type="ORF">CRE_24608</name>
</gene>
<evidence type="ECO:0000313" key="2">
    <source>
        <dbReference type="EMBL" id="EFP10084.1"/>
    </source>
</evidence>
<organism evidence="3">
    <name type="scientific">Caenorhabditis remanei</name>
    <name type="common">Caenorhabditis vulgaris</name>
    <dbReference type="NCBI Taxonomy" id="31234"/>
    <lineage>
        <taxon>Eukaryota</taxon>
        <taxon>Metazoa</taxon>
        <taxon>Ecdysozoa</taxon>
        <taxon>Nematoda</taxon>
        <taxon>Chromadorea</taxon>
        <taxon>Rhabditida</taxon>
        <taxon>Rhabditina</taxon>
        <taxon>Rhabditomorpha</taxon>
        <taxon>Rhabditoidea</taxon>
        <taxon>Rhabditidae</taxon>
        <taxon>Peloderinae</taxon>
        <taxon>Caenorhabditis</taxon>
    </lineage>
</organism>
<dbReference type="HOGENOM" id="CLU_1653762_0_0_1"/>